<dbReference type="InterPro" id="IPR024072">
    <property type="entry name" value="DHFR-like_dom_sf"/>
</dbReference>
<sequence length="181" mass="19406">MRIEGYVIVSADGMLADAHGVMPASLKFEADQKFFDTALDAADLIVHGKYSFEDQPHSPQRTRIILTRGVAALAPDPSNPKATLWNPAGASFKDACRDAGVTSGTAAIIGGPGVFEMFMDRYDTFWLSQAHRLKIPDGTGGFPGVPARSPQDILAAHGLKPAETRVLDAARGVDVTAWRRT</sequence>
<accession>A0A7C9RCW7</accession>
<proteinExistence type="predicted"/>
<name>A0A7C9RCW7_9BRAD</name>
<dbReference type="SUPFAM" id="SSF53597">
    <property type="entry name" value="Dihydrofolate reductase-like"/>
    <property type="match status" value="1"/>
</dbReference>
<evidence type="ECO:0000313" key="1">
    <source>
        <dbReference type="EMBL" id="NGX93721.1"/>
    </source>
</evidence>
<gene>
    <name evidence="1" type="ORF">G4V63_00255</name>
</gene>
<keyword evidence="2" id="KW-1185">Reference proteome</keyword>
<dbReference type="Gene3D" id="3.40.430.10">
    <property type="entry name" value="Dihydrofolate Reductase, subunit A"/>
    <property type="match status" value="1"/>
</dbReference>
<protein>
    <submittedName>
        <fullName evidence="1">Dihydrofolate reductase</fullName>
    </submittedName>
</protein>
<organism evidence="1 2">
    <name type="scientific">Candidatus Afipia apatlaquensis</name>
    <dbReference type="NCBI Taxonomy" id="2712852"/>
    <lineage>
        <taxon>Bacteria</taxon>
        <taxon>Pseudomonadati</taxon>
        <taxon>Pseudomonadota</taxon>
        <taxon>Alphaproteobacteria</taxon>
        <taxon>Hyphomicrobiales</taxon>
        <taxon>Nitrobacteraceae</taxon>
        <taxon>Afipia</taxon>
    </lineage>
</organism>
<evidence type="ECO:0000313" key="2">
    <source>
        <dbReference type="Proteomes" id="UP000480266"/>
    </source>
</evidence>
<dbReference type="Proteomes" id="UP000480266">
    <property type="component" value="Unassembled WGS sequence"/>
</dbReference>
<dbReference type="AlphaFoldDB" id="A0A7C9RCW7"/>
<dbReference type="EMBL" id="JAAMRR010000014">
    <property type="protein sequence ID" value="NGX93721.1"/>
    <property type="molecule type" value="Genomic_DNA"/>
</dbReference>
<reference evidence="1" key="1">
    <citation type="submission" date="2020-02" db="EMBL/GenBank/DDBJ databases">
        <title>Draft genome sequence of Candidatus Afipia apatlaquensis IBT-C3, a potential strain for decolorization of textile dyes.</title>
        <authorList>
            <person name="Sanchez-Reyes A."/>
            <person name="Breton-Deval L."/>
            <person name="Mangelson H."/>
            <person name="Sanchez-Flores A."/>
        </authorList>
    </citation>
    <scope>NUCLEOTIDE SEQUENCE [LARGE SCALE GENOMIC DNA]</scope>
    <source>
        <strain evidence="1">IBT-C3</strain>
    </source>
</reference>
<comment type="caution">
    <text evidence="1">The sequence shown here is derived from an EMBL/GenBank/DDBJ whole genome shotgun (WGS) entry which is preliminary data.</text>
</comment>